<organism evidence="2 3">
    <name type="scientific">Entotheonella factor</name>
    <dbReference type="NCBI Taxonomy" id="1429438"/>
    <lineage>
        <taxon>Bacteria</taxon>
        <taxon>Pseudomonadati</taxon>
        <taxon>Nitrospinota/Tectimicrobiota group</taxon>
        <taxon>Candidatus Tectimicrobiota</taxon>
        <taxon>Candidatus Entotheonellia</taxon>
        <taxon>Candidatus Entotheonellales</taxon>
        <taxon>Candidatus Entotheonellaceae</taxon>
        <taxon>Candidatus Entotheonella</taxon>
    </lineage>
</organism>
<keyword evidence="1" id="KW-0472">Membrane</keyword>
<keyword evidence="1" id="KW-1133">Transmembrane helix</keyword>
<proteinExistence type="predicted"/>
<name>W4LL03_ENTF1</name>
<sequence length="80" mass="9417">MAEGRIPRTFWSYTAGKGSVDVEERYAKWEAQLQFLKENLPGMLGLAFVLLLTLGMLLMMFAEFRGFYIIEQFWDIFRVK</sequence>
<evidence type="ECO:0000313" key="2">
    <source>
        <dbReference type="EMBL" id="ETW98594.1"/>
    </source>
</evidence>
<evidence type="ECO:0000313" key="3">
    <source>
        <dbReference type="Proteomes" id="UP000019141"/>
    </source>
</evidence>
<dbReference type="Proteomes" id="UP000019141">
    <property type="component" value="Unassembled WGS sequence"/>
</dbReference>
<comment type="caution">
    <text evidence="2">The sequence shown here is derived from an EMBL/GenBank/DDBJ whole genome shotgun (WGS) entry which is preliminary data.</text>
</comment>
<gene>
    <name evidence="2" type="ORF">ETSY1_18130</name>
</gene>
<keyword evidence="3" id="KW-1185">Reference proteome</keyword>
<accession>W4LL03</accession>
<dbReference type="AlphaFoldDB" id="W4LL03"/>
<dbReference type="HOGENOM" id="CLU_2583177_0_0_7"/>
<reference evidence="2 3" key="1">
    <citation type="journal article" date="2014" name="Nature">
        <title>An environmental bacterial taxon with a large and distinct metabolic repertoire.</title>
        <authorList>
            <person name="Wilson M.C."/>
            <person name="Mori T."/>
            <person name="Ruckert C."/>
            <person name="Uria A.R."/>
            <person name="Helf M.J."/>
            <person name="Takada K."/>
            <person name="Gernert C."/>
            <person name="Steffens U.A."/>
            <person name="Heycke N."/>
            <person name="Schmitt S."/>
            <person name="Rinke C."/>
            <person name="Helfrich E.J."/>
            <person name="Brachmann A.O."/>
            <person name="Gurgui C."/>
            <person name="Wakimoto T."/>
            <person name="Kracht M."/>
            <person name="Crusemann M."/>
            <person name="Hentschel U."/>
            <person name="Abe I."/>
            <person name="Matsunaga S."/>
            <person name="Kalinowski J."/>
            <person name="Takeyama H."/>
            <person name="Piel J."/>
        </authorList>
    </citation>
    <scope>NUCLEOTIDE SEQUENCE [LARGE SCALE GENOMIC DNA]</scope>
    <source>
        <strain evidence="3">TSY1</strain>
    </source>
</reference>
<evidence type="ECO:0000256" key="1">
    <source>
        <dbReference type="SAM" id="Phobius"/>
    </source>
</evidence>
<protein>
    <submittedName>
        <fullName evidence="2">Uncharacterized protein</fullName>
    </submittedName>
</protein>
<feature type="transmembrane region" description="Helical" evidence="1">
    <location>
        <begin position="43"/>
        <end position="62"/>
    </location>
</feature>
<dbReference type="EMBL" id="AZHW01000539">
    <property type="protein sequence ID" value="ETW98594.1"/>
    <property type="molecule type" value="Genomic_DNA"/>
</dbReference>
<keyword evidence="1" id="KW-0812">Transmembrane</keyword>